<proteinExistence type="predicted"/>
<evidence type="ECO:0000313" key="4">
    <source>
        <dbReference type="EMBL" id="MEA5258303.1"/>
    </source>
</evidence>
<dbReference type="InterPro" id="IPR036909">
    <property type="entry name" value="Cyt_c-like_dom_sf"/>
</dbReference>
<gene>
    <name evidence="4" type="ORF">VB264_10970</name>
</gene>
<dbReference type="Pfam" id="PF09990">
    <property type="entry name" value="DUF2231"/>
    <property type="match status" value="1"/>
</dbReference>
<dbReference type="PANTHER" id="PTHR35889:SF3">
    <property type="entry name" value="F-BOX DOMAIN-CONTAINING PROTEIN"/>
    <property type="match status" value="1"/>
</dbReference>
<dbReference type="SUPFAM" id="SSF52047">
    <property type="entry name" value="RNI-like"/>
    <property type="match status" value="1"/>
</dbReference>
<feature type="transmembrane region" description="Helical" evidence="1">
    <location>
        <begin position="86"/>
        <end position="106"/>
    </location>
</feature>
<dbReference type="Proteomes" id="UP001304671">
    <property type="component" value="Unassembled WGS sequence"/>
</dbReference>
<dbReference type="InterPro" id="IPR011429">
    <property type="entry name" value="Cyt_c_Planctomycete-type"/>
</dbReference>
<sequence>MIVLQTNAPSDWAMFFGHFHPVVVHLPIGMLMIAAILELISRKKGLTSLQPAIAPILFVGMITAVISCIFGYLLSSSGEYNEETLFLHQWMGIGVALVALAAWYMKVNWQQDPTMKKAYMPAVYLIVILLTGTGHLGGNMTHGEDYLYAYTPEPFRSIAGLPPRTKGGTGARKKIENINEALVYQDIVAPVMEQKCWSCHNANKIKGGLRMDTQALLIKGGENGAIIKANDAANSELIKRLLLPEEDEHHMPPKGKTPLSEQEISLLHWWIQNGAGFDKKVAQLKPDEKVKPFLASLSSGVETNNTSGGESISPVFNEKVSAAAESDIQKLTAMNVVVLSVSKEQHFLDVNFVNARTFDDSKINLLTNLSDQIIWLKLGSTKITDKSLAEISKLKHLTRLHLEHTAITDVGLAQLKDLKFLEYINLFDTQISDAGIKELAKLKNLKKVYCWQTKVTKQGVLALQKALPNVEVNIGWEDKIPTNDTNKVNTQKVVAK</sequence>
<evidence type="ECO:0000259" key="3">
    <source>
        <dbReference type="Pfam" id="PF09990"/>
    </source>
</evidence>
<dbReference type="PANTHER" id="PTHR35889">
    <property type="entry name" value="CYCLOINULO-OLIGOSACCHARIDE FRUCTANOTRANSFERASE-RELATED"/>
    <property type="match status" value="1"/>
</dbReference>
<dbReference type="EMBL" id="JAYFUL010000015">
    <property type="protein sequence ID" value="MEA5258303.1"/>
    <property type="molecule type" value="Genomic_DNA"/>
</dbReference>
<reference evidence="4 5" key="1">
    <citation type="submission" date="2023-12" db="EMBL/GenBank/DDBJ databases">
        <title>Novel species of the genus Arcicella isolated from rivers.</title>
        <authorList>
            <person name="Lu H."/>
        </authorList>
    </citation>
    <scope>NUCLEOTIDE SEQUENCE [LARGE SCALE GENOMIC DNA]</scope>
    <source>
        <strain evidence="4 5">LMG 21963</strain>
    </source>
</reference>
<keyword evidence="1" id="KW-0472">Membrane</keyword>
<keyword evidence="1" id="KW-0812">Transmembrane</keyword>
<evidence type="ECO:0000256" key="1">
    <source>
        <dbReference type="SAM" id="Phobius"/>
    </source>
</evidence>
<dbReference type="Pfam" id="PF07635">
    <property type="entry name" value="PSCyt1"/>
    <property type="match status" value="1"/>
</dbReference>
<feature type="transmembrane region" description="Helical" evidence="1">
    <location>
        <begin position="52"/>
        <end position="74"/>
    </location>
</feature>
<accession>A0ABU5QMR3</accession>
<keyword evidence="1" id="KW-1133">Transmembrane helix</keyword>
<dbReference type="RefSeq" id="WP_323249295.1">
    <property type="nucleotide sequence ID" value="NZ_JAYFUL010000015.1"/>
</dbReference>
<dbReference type="InterPro" id="IPR032675">
    <property type="entry name" value="LRR_dom_sf"/>
</dbReference>
<dbReference type="SUPFAM" id="SSF46626">
    <property type="entry name" value="Cytochrome c"/>
    <property type="match status" value="1"/>
</dbReference>
<keyword evidence="5" id="KW-1185">Reference proteome</keyword>
<evidence type="ECO:0000259" key="2">
    <source>
        <dbReference type="Pfam" id="PF07635"/>
    </source>
</evidence>
<name>A0ABU5QMR3_9BACT</name>
<dbReference type="Gene3D" id="3.80.10.10">
    <property type="entry name" value="Ribonuclease Inhibitor"/>
    <property type="match status" value="1"/>
</dbReference>
<dbReference type="Pfam" id="PF13516">
    <property type="entry name" value="LRR_6"/>
    <property type="match status" value="2"/>
</dbReference>
<organism evidence="4 5">
    <name type="scientific">Arcicella aquatica</name>
    <dbReference type="NCBI Taxonomy" id="217141"/>
    <lineage>
        <taxon>Bacteria</taxon>
        <taxon>Pseudomonadati</taxon>
        <taxon>Bacteroidota</taxon>
        <taxon>Cytophagia</taxon>
        <taxon>Cytophagales</taxon>
        <taxon>Flectobacillaceae</taxon>
        <taxon>Arcicella</taxon>
    </lineage>
</organism>
<comment type="caution">
    <text evidence="4">The sequence shown here is derived from an EMBL/GenBank/DDBJ whole genome shotgun (WGS) entry which is preliminary data.</text>
</comment>
<evidence type="ECO:0000313" key="5">
    <source>
        <dbReference type="Proteomes" id="UP001304671"/>
    </source>
</evidence>
<protein>
    <submittedName>
        <fullName evidence="4">C-type cytochrome domain-containing protein</fullName>
    </submittedName>
</protein>
<dbReference type="InterPro" id="IPR001611">
    <property type="entry name" value="Leu-rich_rpt"/>
</dbReference>
<feature type="transmembrane region" description="Helical" evidence="1">
    <location>
        <begin position="22"/>
        <end position="40"/>
    </location>
</feature>
<feature type="domain" description="DUF2231" evidence="3">
    <location>
        <begin position="19"/>
        <end position="141"/>
    </location>
</feature>
<feature type="transmembrane region" description="Helical" evidence="1">
    <location>
        <begin position="118"/>
        <end position="137"/>
    </location>
</feature>
<dbReference type="InterPro" id="IPR019251">
    <property type="entry name" value="DUF2231_TM"/>
</dbReference>
<feature type="domain" description="Cytochrome C Planctomycete-type" evidence="2">
    <location>
        <begin position="196"/>
        <end position="255"/>
    </location>
</feature>